<dbReference type="AlphaFoldDB" id="G0MJC6"/>
<dbReference type="InterPro" id="IPR052335">
    <property type="entry name" value="Insulin-like_regulatory"/>
</dbReference>
<dbReference type="HOGENOM" id="CLU_199259_1_0_1"/>
<dbReference type="Gene3D" id="1.10.100.10">
    <property type="entry name" value="Insulin-like"/>
    <property type="match status" value="1"/>
</dbReference>
<evidence type="ECO:0000256" key="1">
    <source>
        <dbReference type="ARBA" id="ARBA00004613"/>
    </source>
</evidence>
<dbReference type="eggNOG" id="ENOG502TJ7V">
    <property type="taxonomic scope" value="Eukaryota"/>
</dbReference>
<dbReference type="PANTHER" id="PTHR33893">
    <property type="entry name" value="INSULIN RELATED-RELATED-RELATED"/>
    <property type="match status" value="1"/>
</dbReference>
<dbReference type="PANTHER" id="PTHR33893:SF14">
    <property type="entry name" value="INSULIN RELATED"/>
    <property type="match status" value="1"/>
</dbReference>
<gene>
    <name evidence="6" type="ORF">CAEBREN_10582</name>
</gene>
<sequence length="64" mass="6934">MAKPTTNDRKPNELVRTCGTPLFQRVLSVCGGQCYGDDELSMANLACNTGITDDQLVVLCCPQQ</sequence>
<name>G0MJC6_CAEBE</name>
<dbReference type="GO" id="GO:0005179">
    <property type="term" value="F:hormone activity"/>
    <property type="evidence" value="ECO:0007669"/>
    <property type="project" value="InterPro"/>
</dbReference>
<evidence type="ECO:0000313" key="6">
    <source>
        <dbReference type="EMBL" id="EGT32406.1"/>
    </source>
</evidence>
<dbReference type="InterPro" id="IPR036438">
    <property type="entry name" value="Insulin-like_sf"/>
</dbReference>
<dbReference type="GO" id="GO:0005576">
    <property type="term" value="C:extracellular region"/>
    <property type="evidence" value="ECO:0007669"/>
    <property type="project" value="UniProtKB-SubCell"/>
</dbReference>
<dbReference type="Proteomes" id="UP000008068">
    <property type="component" value="Unassembled WGS sequence"/>
</dbReference>
<keyword evidence="5" id="KW-1015">Disulfide bond</keyword>
<dbReference type="InParanoid" id="G0MJC6"/>
<evidence type="ECO:0000313" key="7">
    <source>
        <dbReference type="Proteomes" id="UP000008068"/>
    </source>
</evidence>
<proteinExistence type="inferred from homology"/>
<evidence type="ECO:0000256" key="4">
    <source>
        <dbReference type="ARBA" id="ARBA00022729"/>
    </source>
</evidence>
<reference evidence="7" key="1">
    <citation type="submission" date="2011-07" db="EMBL/GenBank/DDBJ databases">
        <authorList>
            <consortium name="Caenorhabditis brenneri Sequencing and Analysis Consortium"/>
            <person name="Wilson R.K."/>
        </authorList>
    </citation>
    <scope>NUCLEOTIDE SEQUENCE [LARGE SCALE GENOMIC DNA]</scope>
    <source>
        <strain evidence="7">PB2801</strain>
    </source>
</reference>
<keyword evidence="4" id="KW-0732">Signal</keyword>
<evidence type="ECO:0000256" key="5">
    <source>
        <dbReference type="ARBA" id="ARBA00023157"/>
    </source>
</evidence>
<dbReference type="OMA" id="LTHACRF"/>
<keyword evidence="7" id="KW-1185">Reference proteome</keyword>
<dbReference type="Pfam" id="PF03488">
    <property type="entry name" value="Ins_beta"/>
    <property type="match status" value="1"/>
</dbReference>
<comment type="similarity">
    <text evidence="2">Belongs to the insulin family.</text>
</comment>
<protein>
    <submittedName>
        <fullName evidence="6">Uncharacterized protein</fullName>
    </submittedName>
</protein>
<dbReference type="SUPFAM" id="SSF56994">
    <property type="entry name" value="Insulin-like"/>
    <property type="match status" value="1"/>
</dbReference>
<keyword evidence="3" id="KW-0964">Secreted</keyword>
<organism evidence="7">
    <name type="scientific">Caenorhabditis brenneri</name>
    <name type="common">Nematode worm</name>
    <dbReference type="NCBI Taxonomy" id="135651"/>
    <lineage>
        <taxon>Eukaryota</taxon>
        <taxon>Metazoa</taxon>
        <taxon>Ecdysozoa</taxon>
        <taxon>Nematoda</taxon>
        <taxon>Chromadorea</taxon>
        <taxon>Rhabditida</taxon>
        <taxon>Rhabditina</taxon>
        <taxon>Rhabditomorpha</taxon>
        <taxon>Rhabditoidea</taxon>
        <taxon>Rhabditidae</taxon>
        <taxon>Peloderinae</taxon>
        <taxon>Caenorhabditis</taxon>
    </lineage>
</organism>
<dbReference type="EMBL" id="GL379797">
    <property type="protein sequence ID" value="EGT32406.1"/>
    <property type="molecule type" value="Genomic_DNA"/>
</dbReference>
<comment type="subcellular location">
    <subcellularLocation>
        <location evidence="1">Secreted</location>
    </subcellularLocation>
</comment>
<dbReference type="InterPro" id="IPR003235">
    <property type="entry name" value="Nem_insulin-like_b-type"/>
</dbReference>
<evidence type="ECO:0000256" key="2">
    <source>
        <dbReference type="ARBA" id="ARBA00009034"/>
    </source>
</evidence>
<evidence type="ECO:0000256" key="3">
    <source>
        <dbReference type="ARBA" id="ARBA00022525"/>
    </source>
</evidence>
<dbReference type="OrthoDB" id="5841669at2759"/>
<accession>G0MJC6</accession>